<dbReference type="InParanoid" id="A0A2P5E304"/>
<evidence type="ECO:0000256" key="1">
    <source>
        <dbReference type="ARBA" id="ARBA00022527"/>
    </source>
</evidence>
<evidence type="ECO:0000313" key="6">
    <source>
        <dbReference type="EMBL" id="PON79925.1"/>
    </source>
</evidence>
<evidence type="ECO:0000256" key="5">
    <source>
        <dbReference type="ARBA" id="ARBA00022840"/>
    </source>
</evidence>
<evidence type="ECO:0000256" key="4">
    <source>
        <dbReference type="ARBA" id="ARBA00022777"/>
    </source>
</evidence>
<sequence length="119" mass="13744">MVLEIISGKKNRGFDYHDHAEPCRTCIPLELVDVLVKDVHEADVLWCIQVGILCVQKWPEERPIMSVVLFMLDSENALLSQPKKLRFYFDRVSSGVDSSASWNQPYISHDLTVTKLQRR</sequence>
<dbReference type="OrthoDB" id="909846at2759"/>
<dbReference type="PANTHER" id="PTHR27002">
    <property type="entry name" value="RECEPTOR-LIKE SERINE/THREONINE-PROTEIN KINASE SD1-8"/>
    <property type="match status" value="1"/>
</dbReference>
<comment type="caution">
    <text evidence="6">The sequence shown here is derived from an EMBL/GenBank/DDBJ whole genome shotgun (WGS) entry which is preliminary data.</text>
</comment>
<dbReference type="Proteomes" id="UP000237000">
    <property type="component" value="Unassembled WGS sequence"/>
</dbReference>
<dbReference type="GO" id="GO:0004674">
    <property type="term" value="F:protein serine/threonine kinase activity"/>
    <property type="evidence" value="ECO:0007669"/>
    <property type="project" value="UniProtKB-KW"/>
</dbReference>
<proteinExistence type="predicted"/>
<reference evidence="7" key="1">
    <citation type="submission" date="2016-06" db="EMBL/GenBank/DDBJ databases">
        <title>Parallel loss of symbiosis genes in relatives of nitrogen-fixing non-legume Parasponia.</title>
        <authorList>
            <person name="Van Velzen R."/>
            <person name="Holmer R."/>
            <person name="Bu F."/>
            <person name="Rutten L."/>
            <person name="Van Zeijl A."/>
            <person name="Liu W."/>
            <person name="Santuari L."/>
            <person name="Cao Q."/>
            <person name="Sharma T."/>
            <person name="Shen D."/>
            <person name="Roswanjaya Y."/>
            <person name="Wardhani T."/>
            <person name="Kalhor M.S."/>
            <person name="Jansen J."/>
            <person name="Van den Hoogen J."/>
            <person name="Gungor B."/>
            <person name="Hartog M."/>
            <person name="Hontelez J."/>
            <person name="Verver J."/>
            <person name="Yang W.-C."/>
            <person name="Schijlen E."/>
            <person name="Repin R."/>
            <person name="Schilthuizen M."/>
            <person name="Schranz E."/>
            <person name="Heidstra R."/>
            <person name="Miyata K."/>
            <person name="Fedorova E."/>
            <person name="Kohlen W."/>
            <person name="Bisseling T."/>
            <person name="Smit S."/>
            <person name="Geurts R."/>
        </authorList>
    </citation>
    <scope>NUCLEOTIDE SEQUENCE [LARGE SCALE GENOMIC DNA]</scope>
    <source>
        <strain evidence="7">cv. RG33-2</strain>
    </source>
</reference>
<protein>
    <recommendedName>
        <fullName evidence="8">Tyrosine-protein kinase</fullName>
    </recommendedName>
</protein>
<dbReference type="GO" id="GO:0005886">
    <property type="term" value="C:plasma membrane"/>
    <property type="evidence" value="ECO:0007669"/>
    <property type="project" value="TreeGrafter"/>
</dbReference>
<keyword evidence="7" id="KW-1185">Reference proteome</keyword>
<keyword evidence="3" id="KW-0547">Nucleotide-binding</keyword>
<keyword evidence="4" id="KW-0418">Kinase</keyword>
<evidence type="ECO:0000313" key="7">
    <source>
        <dbReference type="Proteomes" id="UP000237000"/>
    </source>
</evidence>
<dbReference type="STRING" id="63057.A0A2P5E304"/>
<gene>
    <name evidence="6" type="ORF">TorRG33x02_234670</name>
</gene>
<evidence type="ECO:0008006" key="8">
    <source>
        <dbReference type="Google" id="ProtNLM"/>
    </source>
</evidence>
<dbReference type="PANTHER" id="PTHR27002:SF181">
    <property type="entry name" value="RECEPTOR-LIKE SERINE_THREONINE-PROTEIN KINASE"/>
    <property type="match status" value="1"/>
</dbReference>
<evidence type="ECO:0000256" key="2">
    <source>
        <dbReference type="ARBA" id="ARBA00022679"/>
    </source>
</evidence>
<accession>A0A2P5E304</accession>
<keyword evidence="2" id="KW-0808">Transferase</keyword>
<evidence type="ECO:0000256" key="3">
    <source>
        <dbReference type="ARBA" id="ARBA00022741"/>
    </source>
</evidence>
<organism evidence="6 7">
    <name type="scientific">Trema orientale</name>
    <name type="common">Charcoal tree</name>
    <name type="synonym">Celtis orientalis</name>
    <dbReference type="NCBI Taxonomy" id="63057"/>
    <lineage>
        <taxon>Eukaryota</taxon>
        <taxon>Viridiplantae</taxon>
        <taxon>Streptophyta</taxon>
        <taxon>Embryophyta</taxon>
        <taxon>Tracheophyta</taxon>
        <taxon>Spermatophyta</taxon>
        <taxon>Magnoliopsida</taxon>
        <taxon>eudicotyledons</taxon>
        <taxon>Gunneridae</taxon>
        <taxon>Pentapetalae</taxon>
        <taxon>rosids</taxon>
        <taxon>fabids</taxon>
        <taxon>Rosales</taxon>
        <taxon>Cannabaceae</taxon>
        <taxon>Trema</taxon>
    </lineage>
</organism>
<keyword evidence="1" id="KW-0723">Serine/threonine-protein kinase</keyword>
<dbReference type="AlphaFoldDB" id="A0A2P5E304"/>
<name>A0A2P5E304_TREOI</name>
<dbReference type="EMBL" id="JXTC01000232">
    <property type="protein sequence ID" value="PON79925.1"/>
    <property type="molecule type" value="Genomic_DNA"/>
</dbReference>
<dbReference type="GO" id="GO:0005524">
    <property type="term" value="F:ATP binding"/>
    <property type="evidence" value="ECO:0007669"/>
    <property type="project" value="UniProtKB-KW"/>
</dbReference>
<keyword evidence="5" id="KW-0067">ATP-binding</keyword>